<comment type="caution">
    <text evidence="2">The sequence shown here is derived from an EMBL/GenBank/DDBJ whole genome shotgun (WGS) entry which is preliminary data.</text>
</comment>
<name>A0ABR1GPR3_9HYPO</name>
<feature type="compositionally biased region" description="Acidic residues" evidence="1">
    <location>
        <begin position="62"/>
        <end position="96"/>
    </location>
</feature>
<evidence type="ECO:0000313" key="2">
    <source>
        <dbReference type="EMBL" id="KAK7403770.1"/>
    </source>
</evidence>
<dbReference type="EMBL" id="JAZAVJ010000230">
    <property type="protein sequence ID" value="KAK7403770.1"/>
    <property type="molecule type" value="Genomic_DNA"/>
</dbReference>
<organism evidence="2 3">
    <name type="scientific">Neonectria punicea</name>
    <dbReference type="NCBI Taxonomy" id="979145"/>
    <lineage>
        <taxon>Eukaryota</taxon>
        <taxon>Fungi</taxon>
        <taxon>Dikarya</taxon>
        <taxon>Ascomycota</taxon>
        <taxon>Pezizomycotina</taxon>
        <taxon>Sordariomycetes</taxon>
        <taxon>Hypocreomycetidae</taxon>
        <taxon>Hypocreales</taxon>
        <taxon>Nectriaceae</taxon>
        <taxon>Neonectria</taxon>
    </lineage>
</organism>
<evidence type="ECO:0000313" key="3">
    <source>
        <dbReference type="Proteomes" id="UP001498476"/>
    </source>
</evidence>
<sequence>MEGVPNSRTPSSSRSTPSRAASRGIDFSRYFDDLEVGAYQGAEADRFDDPHDVDYDEHVSDVDDVDVDEAGYTEDIEDMDDAEDAVDTTEESENGEDAMSTDASSEYMSDVEDTDHIDIDSAHPRTSQSPGSKLNNFNHNSELLQRLNSLVDLGCLSIYTNGWIELDDDMLPVVKFPQPTLSELYQIQRHLEKAPGLSSVWVKFREDLRTEIGLIEGAYQGTSADVEYLSYLSEVLNRGDESLGDYYRTLKELPITVCRLYGIPAEGLPGESDWQTDLGQKLFEQDKFCYTQVDMILREYRLWRKQPTEKLDQARLNIKQLVDGLLEHPNIKLQEYLLETTLFRTFRENAGVGEL</sequence>
<dbReference type="Proteomes" id="UP001498476">
    <property type="component" value="Unassembled WGS sequence"/>
</dbReference>
<keyword evidence="3" id="KW-1185">Reference proteome</keyword>
<accession>A0ABR1GPR3</accession>
<reference evidence="2 3" key="1">
    <citation type="journal article" date="2025" name="Microbiol. Resour. Announc.">
        <title>Draft genome sequences for Neonectria magnoliae and Neonectria punicea, canker pathogens of Liriodendron tulipifera and Acer saccharum in West Virginia.</title>
        <authorList>
            <person name="Petronek H.M."/>
            <person name="Kasson M.T."/>
            <person name="Metheny A.M."/>
            <person name="Stauder C.M."/>
            <person name="Lovett B."/>
            <person name="Lynch S.C."/>
            <person name="Garnas J.R."/>
            <person name="Kasson L.R."/>
            <person name="Stajich J.E."/>
        </authorList>
    </citation>
    <scope>NUCLEOTIDE SEQUENCE [LARGE SCALE GENOMIC DNA]</scope>
    <source>
        <strain evidence="2 3">NRRL 64653</strain>
    </source>
</reference>
<gene>
    <name evidence="2" type="ORF">QQX98_010463</name>
</gene>
<evidence type="ECO:0000256" key="1">
    <source>
        <dbReference type="SAM" id="MobiDB-lite"/>
    </source>
</evidence>
<feature type="compositionally biased region" description="Low complexity" evidence="1">
    <location>
        <begin position="7"/>
        <end position="23"/>
    </location>
</feature>
<feature type="region of interest" description="Disordered" evidence="1">
    <location>
        <begin position="1"/>
        <end position="26"/>
    </location>
</feature>
<protein>
    <recommendedName>
        <fullName evidence="4">Retrotransposon gag domain-containing protein</fullName>
    </recommendedName>
</protein>
<feature type="region of interest" description="Disordered" evidence="1">
    <location>
        <begin position="41"/>
        <end position="108"/>
    </location>
</feature>
<feature type="compositionally biased region" description="Basic and acidic residues" evidence="1">
    <location>
        <begin position="43"/>
        <end position="61"/>
    </location>
</feature>
<evidence type="ECO:0008006" key="4">
    <source>
        <dbReference type="Google" id="ProtNLM"/>
    </source>
</evidence>
<proteinExistence type="predicted"/>